<dbReference type="CDD" id="cd12148">
    <property type="entry name" value="fungal_TF_MHR"/>
    <property type="match status" value="1"/>
</dbReference>
<feature type="compositionally biased region" description="Polar residues" evidence="7">
    <location>
        <begin position="1"/>
        <end position="20"/>
    </location>
</feature>
<evidence type="ECO:0000256" key="3">
    <source>
        <dbReference type="ARBA" id="ARBA00023015"/>
    </source>
</evidence>
<dbReference type="InterPro" id="IPR050987">
    <property type="entry name" value="AtrR-like"/>
</dbReference>
<feature type="domain" description="Zn(2)-C6 fungal-type" evidence="8">
    <location>
        <begin position="32"/>
        <end position="62"/>
    </location>
</feature>
<dbReference type="OrthoDB" id="1919336at2759"/>
<dbReference type="GO" id="GO:0005634">
    <property type="term" value="C:nucleus"/>
    <property type="evidence" value="ECO:0007669"/>
    <property type="project" value="UniProtKB-SubCell"/>
</dbReference>
<dbReference type="SUPFAM" id="SSF57701">
    <property type="entry name" value="Zn2/Cys6 DNA-binding domain"/>
    <property type="match status" value="1"/>
</dbReference>
<keyword evidence="10" id="KW-1185">Reference proteome</keyword>
<dbReference type="SMART" id="SM00066">
    <property type="entry name" value="GAL4"/>
    <property type="match status" value="1"/>
</dbReference>
<name>A0A0D2BS36_9EURO</name>
<dbReference type="AlphaFoldDB" id="A0A0D2BS36"/>
<evidence type="ECO:0000313" key="9">
    <source>
        <dbReference type="EMBL" id="KIW21873.1"/>
    </source>
</evidence>
<dbReference type="VEuPathDB" id="FungiDB:PV07_12713"/>
<evidence type="ECO:0000256" key="1">
    <source>
        <dbReference type="ARBA" id="ARBA00004123"/>
    </source>
</evidence>
<dbReference type="CDD" id="cd00067">
    <property type="entry name" value="GAL4"/>
    <property type="match status" value="1"/>
</dbReference>
<reference evidence="9 10" key="1">
    <citation type="submission" date="2015-01" db="EMBL/GenBank/DDBJ databases">
        <title>The Genome Sequence of Cladophialophora immunda CBS83496.</title>
        <authorList>
            <consortium name="The Broad Institute Genomics Platform"/>
            <person name="Cuomo C."/>
            <person name="de Hoog S."/>
            <person name="Gorbushina A."/>
            <person name="Stielow B."/>
            <person name="Teixiera M."/>
            <person name="Abouelleil A."/>
            <person name="Chapman S.B."/>
            <person name="Priest M."/>
            <person name="Young S.K."/>
            <person name="Wortman J."/>
            <person name="Nusbaum C."/>
            <person name="Birren B."/>
        </authorList>
    </citation>
    <scope>NUCLEOTIDE SEQUENCE [LARGE SCALE GENOMIC DNA]</scope>
    <source>
        <strain evidence="9 10">CBS 83496</strain>
    </source>
</reference>
<dbReference type="Pfam" id="PF00172">
    <property type="entry name" value="Zn_clus"/>
    <property type="match status" value="1"/>
</dbReference>
<accession>A0A0D2BS36</accession>
<evidence type="ECO:0000256" key="4">
    <source>
        <dbReference type="ARBA" id="ARBA00023125"/>
    </source>
</evidence>
<dbReference type="InterPro" id="IPR001138">
    <property type="entry name" value="Zn2Cys6_DnaBD"/>
</dbReference>
<dbReference type="GeneID" id="27351907"/>
<keyword evidence="3" id="KW-0805">Transcription regulation</keyword>
<sequence>MALSNSIVSRGSSPRPSVTTGAARRKKKVTQACVPCRNKRSKCDAQTPVCSACSNRKIKCTYSEVDGRKGKLKKEEQDALREKTAKLEDIFQSLSSASGQDALTLLQRLQLDPSFGLSQFALPTRHVLDERQRSSQQVIEFRNSVRVHRPTLGARAGVPGPLSYRTKAQGLGTYEDELKGQAIRVYGNGNLPPGSSIISSIAAFFDCSHALFYICERHEMDDIYDRVYRQRESLDNATLCELCAFTAVGSRYYTDEFDPSVMEALYCTAKLYVEDSVQSNFLRGMRATLCMSMYSLLTKPTSARLWLSSGLHVARSADLLKDQWPRDLWVSYCRLYGSFVFLECWLSSRLGYQAAVSRAEMEVRINYLFGKSCDLRISKFTTQEIRQLRYPVESQIQARFSVIGFIMAGISQDIYKSTPTTFAIVEKYSQLLSQWRGDLPHEIQPFGPVRGRDYVTSEQDSRSIILLHIVYFGAQMLVQRRLLAAIAQCKMEERWTLDGEPDQGAKIQQQCVEAAETCVYLLGMLKYTRNTFRRYWLCIDPASTACSVLLFDAAWQLLNRQRDRAQVQLDKSKECINILDGYAEATCISMKMHQILLPLYQDLRLAETELSSRRRSTIYDLLENPRPPTAHMSAPSFDGGRTSPIHARVIPAMYRIIEVLENPDWRTDEERKSSSLQRVI</sequence>
<keyword evidence="2" id="KW-0479">Metal-binding</keyword>
<dbReference type="PROSITE" id="PS00463">
    <property type="entry name" value="ZN2_CY6_FUNGAL_1"/>
    <property type="match status" value="1"/>
</dbReference>
<dbReference type="STRING" id="569365.A0A0D2BS36"/>
<evidence type="ECO:0000259" key="8">
    <source>
        <dbReference type="PROSITE" id="PS50048"/>
    </source>
</evidence>
<dbReference type="Proteomes" id="UP000054466">
    <property type="component" value="Unassembled WGS sequence"/>
</dbReference>
<evidence type="ECO:0000256" key="2">
    <source>
        <dbReference type="ARBA" id="ARBA00022723"/>
    </source>
</evidence>
<dbReference type="GO" id="GO:0008270">
    <property type="term" value="F:zinc ion binding"/>
    <property type="evidence" value="ECO:0007669"/>
    <property type="project" value="InterPro"/>
</dbReference>
<evidence type="ECO:0000256" key="5">
    <source>
        <dbReference type="ARBA" id="ARBA00023163"/>
    </source>
</evidence>
<feature type="region of interest" description="Disordered" evidence="7">
    <location>
        <begin position="1"/>
        <end position="26"/>
    </location>
</feature>
<dbReference type="RefSeq" id="XP_016242089.1">
    <property type="nucleotide sequence ID" value="XM_016400263.1"/>
</dbReference>
<protein>
    <recommendedName>
        <fullName evidence="8">Zn(2)-C6 fungal-type domain-containing protein</fullName>
    </recommendedName>
</protein>
<keyword evidence="4" id="KW-0238">DNA-binding</keyword>
<keyword evidence="5" id="KW-0804">Transcription</keyword>
<dbReference type="PROSITE" id="PS50048">
    <property type="entry name" value="ZN2_CY6_FUNGAL_2"/>
    <property type="match status" value="1"/>
</dbReference>
<dbReference type="GO" id="GO:0003677">
    <property type="term" value="F:DNA binding"/>
    <property type="evidence" value="ECO:0007669"/>
    <property type="project" value="UniProtKB-KW"/>
</dbReference>
<evidence type="ECO:0000256" key="6">
    <source>
        <dbReference type="ARBA" id="ARBA00023242"/>
    </source>
</evidence>
<comment type="subcellular location">
    <subcellularLocation>
        <location evidence="1">Nucleus</location>
    </subcellularLocation>
</comment>
<dbReference type="Gene3D" id="4.10.240.10">
    <property type="entry name" value="Zn(2)-C6 fungal-type DNA-binding domain"/>
    <property type="match status" value="1"/>
</dbReference>
<evidence type="ECO:0000256" key="7">
    <source>
        <dbReference type="SAM" id="MobiDB-lite"/>
    </source>
</evidence>
<dbReference type="InterPro" id="IPR036864">
    <property type="entry name" value="Zn2-C6_fun-type_DNA-bd_sf"/>
</dbReference>
<dbReference type="GO" id="GO:0000981">
    <property type="term" value="F:DNA-binding transcription factor activity, RNA polymerase II-specific"/>
    <property type="evidence" value="ECO:0007669"/>
    <property type="project" value="InterPro"/>
</dbReference>
<dbReference type="PANTHER" id="PTHR46910:SF3">
    <property type="entry name" value="HALOTOLERANCE PROTEIN 9-RELATED"/>
    <property type="match status" value="1"/>
</dbReference>
<organism evidence="9 10">
    <name type="scientific">Cladophialophora immunda</name>
    <dbReference type="NCBI Taxonomy" id="569365"/>
    <lineage>
        <taxon>Eukaryota</taxon>
        <taxon>Fungi</taxon>
        <taxon>Dikarya</taxon>
        <taxon>Ascomycota</taxon>
        <taxon>Pezizomycotina</taxon>
        <taxon>Eurotiomycetes</taxon>
        <taxon>Chaetothyriomycetidae</taxon>
        <taxon>Chaetothyriales</taxon>
        <taxon>Herpotrichiellaceae</taxon>
        <taxon>Cladophialophora</taxon>
    </lineage>
</organism>
<keyword evidence="6" id="KW-0539">Nucleus</keyword>
<gene>
    <name evidence="9" type="ORF">PV07_12713</name>
</gene>
<evidence type="ECO:0000313" key="10">
    <source>
        <dbReference type="Proteomes" id="UP000054466"/>
    </source>
</evidence>
<dbReference type="PANTHER" id="PTHR46910">
    <property type="entry name" value="TRANSCRIPTION FACTOR PDR1"/>
    <property type="match status" value="1"/>
</dbReference>
<dbReference type="EMBL" id="KN847118">
    <property type="protein sequence ID" value="KIW21873.1"/>
    <property type="molecule type" value="Genomic_DNA"/>
</dbReference>
<proteinExistence type="predicted"/>